<organism evidence="3 4">
    <name type="scientific">Mycoplana ramosa</name>
    <name type="common">Mycoplana bullata</name>
    <dbReference type="NCBI Taxonomy" id="40837"/>
    <lineage>
        <taxon>Bacteria</taxon>
        <taxon>Pseudomonadati</taxon>
        <taxon>Pseudomonadota</taxon>
        <taxon>Alphaproteobacteria</taxon>
        <taxon>Hyphomicrobiales</taxon>
        <taxon>Rhizobiaceae</taxon>
        <taxon>Mycoplana</taxon>
    </lineage>
</organism>
<dbReference type="Pfam" id="PF06525">
    <property type="entry name" value="SoxE"/>
    <property type="match status" value="1"/>
</dbReference>
<dbReference type="InterPro" id="IPR008972">
    <property type="entry name" value="Cupredoxin"/>
</dbReference>
<name>A0ABW3YY96_MYCRA</name>
<feature type="chain" id="PRO_5047344344" evidence="1">
    <location>
        <begin position="27"/>
        <end position="145"/>
    </location>
</feature>
<dbReference type="RefSeq" id="WP_374839574.1">
    <property type="nucleotide sequence ID" value="NZ_JBHEEW010000009.1"/>
</dbReference>
<evidence type="ECO:0000313" key="4">
    <source>
        <dbReference type="Proteomes" id="UP001597173"/>
    </source>
</evidence>
<protein>
    <submittedName>
        <fullName evidence="3">Sulfocyanin-like copper-binding protein</fullName>
    </submittedName>
</protein>
<reference evidence="4" key="1">
    <citation type="journal article" date="2019" name="Int. J. Syst. Evol. Microbiol.">
        <title>The Global Catalogue of Microorganisms (GCM) 10K type strain sequencing project: providing services to taxonomists for standard genome sequencing and annotation.</title>
        <authorList>
            <consortium name="The Broad Institute Genomics Platform"/>
            <consortium name="The Broad Institute Genome Sequencing Center for Infectious Disease"/>
            <person name="Wu L."/>
            <person name="Ma J."/>
        </authorList>
    </citation>
    <scope>NUCLEOTIDE SEQUENCE [LARGE SCALE GENOMIC DNA]</scope>
    <source>
        <strain evidence="4">CCUG 55609</strain>
    </source>
</reference>
<dbReference type="InterPro" id="IPR049544">
    <property type="entry name" value="SoxE-like_C"/>
</dbReference>
<keyword evidence="1" id="KW-0732">Signal</keyword>
<accession>A0ABW3YY96</accession>
<evidence type="ECO:0000259" key="2">
    <source>
        <dbReference type="Pfam" id="PF06525"/>
    </source>
</evidence>
<evidence type="ECO:0000256" key="1">
    <source>
        <dbReference type="SAM" id="SignalP"/>
    </source>
</evidence>
<gene>
    <name evidence="3" type="ORF">ACFQ33_13635</name>
</gene>
<proteinExistence type="predicted"/>
<sequence>MPRFTRMLAANAAAIALALSATPLLAANTINVTATGEGGGSMALTLDKTRVAAGPVTLVVHNDAMSEEHEVILVKLQSSDQKIPLIASKHRVDETDLESLGEVEDLKPGADGKLDADLKAGTYLLFCNLKGHYEAGMAAKLTVTP</sequence>
<comment type="caution">
    <text evidence="3">The sequence shown here is derived from an EMBL/GenBank/DDBJ whole genome shotgun (WGS) entry which is preliminary data.</text>
</comment>
<feature type="signal peptide" evidence="1">
    <location>
        <begin position="1"/>
        <end position="26"/>
    </location>
</feature>
<keyword evidence="4" id="KW-1185">Reference proteome</keyword>
<dbReference type="EMBL" id="JBHTNF010000007">
    <property type="protein sequence ID" value="MFD1328931.1"/>
    <property type="molecule type" value="Genomic_DNA"/>
</dbReference>
<feature type="domain" description="Sulfocyanin-like C-terminal" evidence="2">
    <location>
        <begin position="17"/>
        <end position="143"/>
    </location>
</feature>
<dbReference type="Gene3D" id="2.60.40.420">
    <property type="entry name" value="Cupredoxins - blue copper proteins"/>
    <property type="match status" value="1"/>
</dbReference>
<dbReference type="SUPFAM" id="SSF49503">
    <property type="entry name" value="Cupredoxins"/>
    <property type="match status" value="1"/>
</dbReference>
<evidence type="ECO:0000313" key="3">
    <source>
        <dbReference type="EMBL" id="MFD1328931.1"/>
    </source>
</evidence>
<dbReference type="Proteomes" id="UP001597173">
    <property type="component" value="Unassembled WGS sequence"/>
</dbReference>